<dbReference type="InterPro" id="IPR017475">
    <property type="entry name" value="EPS_sugar_tfrase"/>
</dbReference>
<evidence type="ECO:0000256" key="3">
    <source>
        <dbReference type="ARBA" id="ARBA00022679"/>
    </source>
</evidence>
<reference evidence="9 10" key="1">
    <citation type="submission" date="2019-06" db="EMBL/GenBank/DDBJ databases">
        <title>Whole genome shotgun sequence of Cellulomonas uda NBRC 3747.</title>
        <authorList>
            <person name="Hosoyama A."/>
            <person name="Uohara A."/>
            <person name="Ohji S."/>
            <person name="Ichikawa N."/>
        </authorList>
    </citation>
    <scope>NUCLEOTIDE SEQUENCE [LARGE SCALE GENOMIC DNA]</scope>
    <source>
        <strain evidence="9 10">NBRC 3747</strain>
    </source>
</reference>
<dbReference type="GO" id="GO:0016020">
    <property type="term" value="C:membrane"/>
    <property type="evidence" value="ECO:0007669"/>
    <property type="project" value="UniProtKB-SubCell"/>
</dbReference>
<evidence type="ECO:0000256" key="5">
    <source>
        <dbReference type="ARBA" id="ARBA00022989"/>
    </source>
</evidence>
<dbReference type="PANTHER" id="PTHR30576">
    <property type="entry name" value="COLANIC BIOSYNTHESIS UDP-GLUCOSE LIPID CARRIER TRANSFERASE"/>
    <property type="match status" value="1"/>
</dbReference>
<evidence type="ECO:0000256" key="6">
    <source>
        <dbReference type="ARBA" id="ARBA00023136"/>
    </source>
</evidence>
<evidence type="ECO:0000256" key="2">
    <source>
        <dbReference type="ARBA" id="ARBA00006464"/>
    </source>
</evidence>
<comment type="similarity">
    <text evidence="2">Belongs to the bacterial sugar transferase family.</text>
</comment>
<feature type="transmembrane region" description="Helical" evidence="7">
    <location>
        <begin position="125"/>
        <end position="144"/>
    </location>
</feature>
<keyword evidence="3 9" id="KW-0808">Transferase</keyword>
<comment type="subcellular location">
    <subcellularLocation>
        <location evidence="1">Membrane</location>
        <topology evidence="1">Multi-pass membrane protein</topology>
    </subcellularLocation>
</comment>
<evidence type="ECO:0000256" key="7">
    <source>
        <dbReference type="SAM" id="Phobius"/>
    </source>
</evidence>
<organism evidence="9 10">
    <name type="scientific">Cellulomonas uda</name>
    <dbReference type="NCBI Taxonomy" id="1714"/>
    <lineage>
        <taxon>Bacteria</taxon>
        <taxon>Bacillati</taxon>
        <taxon>Actinomycetota</taxon>
        <taxon>Actinomycetes</taxon>
        <taxon>Micrococcales</taxon>
        <taxon>Cellulomonadaceae</taxon>
        <taxon>Cellulomonas</taxon>
    </lineage>
</organism>
<dbReference type="GO" id="GO:0016780">
    <property type="term" value="F:phosphotransferase activity, for other substituted phosphate groups"/>
    <property type="evidence" value="ECO:0007669"/>
    <property type="project" value="TreeGrafter"/>
</dbReference>
<proteinExistence type="inferred from homology"/>
<accession>A0A4Y3KC33</accession>
<evidence type="ECO:0000313" key="10">
    <source>
        <dbReference type="Proteomes" id="UP000315842"/>
    </source>
</evidence>
<evidence type="ECO:0000256" key="4">
    <source>
        <dbReference type="ARBA" id="ARBA00022692"/>
    </source>
</evidence>
<dbReference type="NCBIfam" id="TIGR03025">
    <property type="entry name" value="EPS_sugtrans"/>
    <property type="match status" value="1"/>
</dbReference>
<protein>
    <submittedName>
        <fullName evidence="9">Exopolysaccharide biosynthesis polyprenyl glycosylphosphotransferase</fullName>
    </submittedName>
</protein>
<dbReference type="Pfam" id="PF02397">
    <property type="entry name" value="Bac_transf"/>
    <property type="match status" value="1"/>
</dbReference>
<keyword evidence="4 7" id="KW-0812">Transmembrane</keyword>
<dbReference type="EMBL" id="BJLP01000025">
    <property type="protein sequence ID" value="GEA81256.1"/>
    <property type="molecule type" value="Genomic_DNA"/>
</dbReference>
<feature type="transmembrane region" description="Helical" evidence="7">
    <location>
        <begin position="60"/>
        <end position="79"/>
    </location>
</feature>
<feature type="transmembrane region" description="Helical" evidence="7">
    <location>
        <begin position="318"/>
        <end position="342"/>
    </location>
</feature>
<sequence length="509" mass="54951">MTLTADRGYFAFGEDHERRRPAREPRRSWASTEPFERRRTRFNAQEASRVDAWRIVRRRYALTAATLDAMCAALVTYVVSLPSVDGLVGPAIALGASIGFVVLVAVCGGYRPTELGDGPGEFQSIARAVGLAVVTAMAYAFLTGAALPRAGVLVGAPALVASAGALRYAQRRRLHASRRDGEAMRGTLVVGDPVSVARVITDLSGEPHHGYRIDGVCLQTLDGREAVEGAPVLGGLADVVQVVADHAAEVVIVTGSCLGGEALRRLSWALGRAGADLVVAPDLLEVTAPRLSVRPTAGLSLLEVEVDAPRRRLVAKSVLDVTVATLAGLVLLPLVLGLAAAVRLTSRGPAFYRQTRVGIDGRTFTIWKLRSMFIDADQRLAALAARNQGSGVLFKMRDDPRVTPIGRVLRKYSLDELPQLWNVVRGDMSLVGPRPPLVSEVAEYEDEVHRRLRVKPGLTGLWQVSGRSDLDWDAAVRLDLRYVDNWSVAMDVMILWKTFRAVATASGAY</sequence>
<keyword evidence="6 7" id="KW-0472">Membrane</keyword>
<feature type="domain" description="Bacterial sugar transferase" evidence="8">
    <location>
        <begin position="316"/>
        <end position="503"/>
    </location>
</feature>
<evidence type="ECO:0000259" key="8">
    <source>
        <dbReference type="Pfam" id="PF02397"/>
    </source>
</evidence>
<dbReference type="RefSeq" id="WP_141320319.1">
    <property type="nucleotide sequence ID" value="NZ_BJLP01000025.1"/>
</dbReference>
<evidence type="ECO:0000256" key="1">
    <source>
        <dbReference type="ARBA" id="ARBA00004141"/>
    </source>
</evidence>
<feature type="transmembrane region" description="Helical" evidence="7">
    <location>
        <begin position="91"/>
        <end position="113"/>
    </location>
</feature>
<gene>
    <name evidence="9" type="ORF">CUD01_17000</name>
</gene>
<keyword evidence="5 7" id="KW-1133">Transmembrane helix</keyword>
<dbReference type="PANTHER" id="PTHR30576:SF10">
    <property type="entry name" value="SLL5057 PROTEIN"/>
    <property type="match status" value="1"/>
</dbReference>
<comment type="caution">
    <text evidence="9">The sequence shown here is derived from an EMBL/GenBank/DDBJ whole genome shotgun (WGS) entry which is preliminary data.</text>
</comment>
<name>A0A4Y3KC33_CELUD</name>
<evidence type="ECO:0000313" key="9">
    <source>
        <dbReference type="EMBL" id="GEA81256.1"/>
    </source>
</evidence>
<dbReference type="InterPro" id="IPR003362">
    <property type="entry name" value="Bact_transf"/>
</dbReference>
<feature type="transmembrane region" description="Helical" evidence="7">
    <location>
        <begin position="150"/>
        <end position="169"/>
    </location>
</feature>
<dbReference type="Proteomes" id="UP000315842">
    <property type="component" value="Unassembled WGS sequence"/>
</dbReference>
<dbReference type="AlphaFoldDB" id="A0A4Y3KC33"/>
<keyword evidence="10" id="KW-1185">Reference proteome</keyword>